<dbReference type="PANTHER" id="PTHR35317">
    <property type="entry name" value="OS04G0629600 PROTEIN"/>
    <property type="match status" value="1"/>
</dbReference>
<name>A0A835JQB6_9ROSI</name>
<organism evidence="1 2">
    <name type="scientific">Salix dunnii</name>
    <dbReference type="NCBI Taxonomy" id="1413687"/>
    <lineage>
        <taxon>Eukaryota</taxon>
        <taxon>Viridiplantae</taxon>
        <taxon>Streptophyta</taxon>
        <taxon>Embryophyta</taxon>
        <taxon>Tracheophyta</taxon>
        <taxon>Spermatophyta</taxon>
        <taxon>Magnoliopsida</taxon>
        <taxon>eudicotyledons</taxon>
        <taxon>Gunneridae</taxon>
        <taxon>Pentapetalae</taxon>
        <taxon>rosids</taxon>
        <taxon>fabids</taxon>
        <taxon>Malpighiales</taxon>
        <taxon>Salicaceae</taxon>
        <taxon>Saliceae</taxon>
        <taxon>Salix</taxon>
    </lineage>
</organism>
<evidence type="ECO:0000313" key="2">
    <source>
        <dbReference type="Proteomes" id="UP000657918"/>
    </source>
</evidence>
<dbReference type="AlphaFoldDB" id="A0A835JQB6"/>
<dbReference type="EMBL" id="JADGMS010000011">
    <property type="protein sequence ID" value="KAF9672624.1"/>
    <property type="molecule type" value="Genomic_DNA"/>
</dbReference>
<gene>
    <name evidence="1" type="ORF">SADUNF_Sadunf11G0061900</name>
</gene>
<dbReference type="PANTHER" id="PTHR35317:SF11">
    <property type="entry name" value="CCHC-TYPE DOMAIN-CONTAINING PROTEIN"/>
    <property type="match status" value="1"/>
</dbReference>
<dbReference type="OrthoDB" id="1931687at2759"/>
<protein>
    <recommendedName>
        <fullName evidence="3">DUF4219 domain-containing protein</fullName>
    </recommendedName>
</protein>
<accession>A0A835JQB6</accession>
<evidence type="ECO:0008006" key="3">
    <source>
        <dbReference type="Google" id="ProtNLM"/>
    </source>
</evidence>
<sequence length="240" mass="27526">METEVSFSSIAPPVFNGDNYQCWAVKIKTYLEAQMEIKVSFSSVAPPVFNGDNYQCWAVRIETYLEALDLWEAIGEDYEILVLPNNPTMAQVKTHKEKNTRKSKAKACLFAAVLSTIFTQIMSLKTTKEIWDYLKIEYEGVERIQGMQVLNLMRDFELHKMKKTKSIKQYSDRLLDIASQIRLLGSSLAKLRIVQKILVTIPETYEATIASLENTKDMSKITLTEMLNALQAQEQRMTMC</sequence>
<dbReference type="Pfam" id="PF14223">
    <property type="entry name" value="Retrotran_gag_2"/>
    <property type="match status" value="1"/>
</dbReference>
<evidence type="ECO:0000313" key="1">
    <source>
        <dbReference type="EMBL" id="KAF9672624.1"/>
    </source>
</evidence>
<reference evidence="1 2" key="1">
    <citation type="submission" date="2020-10" db="EMBL/GenBank/DDBJ databases">
        <title>Plant Genome Project.</title>
        <authorList>
            <person name="Zhang R.-G."/>
        </authorList>
    </citation>
    <scope>NUCLEOTIDE SEQUENCE [LARGE SCALE GENOMIC DNA]</scope>
    <source>
        <strain evidence="1">FAFU-HL-1</strain>
        <tissue evidence="1">Leaf</tissue>
    </source>
</reference>
<keyword evidence="2" id="KW-1185">Reference proteome</keyword>
<proteinExistence type="predicted"/>
<comment type="caution">
    <text evidence="1">The sequence shown here is derived from an EMBL/GenBank/DDBJ whole genome shotgun (WGS) entry which is preliminary data.</text>
</comment>
<dbReference type="Proteomes" id="UP000657918">
    <property type="component" value="Chromosome 11"/>
</dbReference>